<dbReference type="InterPro" id="IPR003439">
    <property type="entry name" value="ABC_transporter-like_ATP-bd"/>
</dbReference>
<keyword evidence="3" id="KW-0547">Nucleotide-binding</keyword>
<evidence type="ECO:0000259" key="5">
    <source>
        <dbReference type="PROSITE" id="PS50893"/>
    </source>
</evidence>
<name>A0ABP8R593_9SPHI</name>
<dbReference type="Pfam" id="PF00005">
    <property type="entry name" value="ABC_tran"/>
    <property type="match status" value="1"/>
</dbReference>
<dbReference type="PANTHER" id="PTHR43335:SF4">
    <property type="entry name" value="ABC TRANSPORTER, ATP-BINDING PROTEIN"/>
    <property type="match status" value="1"/>
</dbReference>
<feature type="domain" description="ABC transporter" evidence="5">
    <location>
        <begin position="3"/>
        <end position="230"/>
    </location>
</feature>
<accession>A0ABP8R593</accession>
<organism evidence="6 7">
    <name type="scientific">Sphingobacterium thermophilum</name>
    <dbReference type="NCBI Taxonomy" id="768534"/>
    <lineage>
        <taxon>Bacteria</taxon>
        <taxon>Pseudomonadati</taxon>
        <taxon>Bacteroidota</taxon>
        <taxon>Sphingobacteriia</taxon>
        <taxon>Sphingobacteriales</taxon>
        <taxon>Sphingobacteriaceae</taxon>
        <taxon>Sphingobacterium</taxon>
    </lineage>
</organism>
<evidence type="ECO:0000256" key="1">
    <source>
        <dbReference type="ARBA" id="ARBA00005417"/>
    </source>
</evidence>
<dbReference type="InterPro" id="IPR027417">
    <property type="entry name" value="P-loop_NTPase"/>
</dbReference>
<evidence type="ECO:0000256" key="3">
    <source>
        <dbReference type="ARBA" id="ARBA00022741"/>
    </source>
</evidence>
<dbReference type="Proteomes" id="UP001500394">
    <property type="component" value="Unassembled WGS sequence"/>
</dbReference>
<evidence type="ECO:0000313" key="6">
    <source>
        <dbReference type="EMBL" id="GAA4517754.1"/>
    </source>
</evidence>
<comment type="similarity">
    <text evidence="1">Belongs to the ABC transporter superfamily.</text>
</comment>
<keyword evidence="7" id="KW-1185">Reference proteome</keyword>
<dbReference type="EMBL" id="BAABGR010000027">
    <property type="protein sequence ID" value="GAA4517754.1"/>
    <property type="molecule type" value="Genomic_DNA"/>
</dbReference>
<dbReference type="RefSeq" id="WP_345067828.1">
    <property type="nucleotide sequence ID" value="NZ_BAABGR010000027.1"/>
</dbReference>
<dbReference type="InterPro" id="IPR003593">
    <property type="entry name" value="AAA+_ATPase"/>
</dbReference>
<keyword evidence="2" id="KW-0813">Transport</keyword>
<dbReference type="Gene3D" id="3.40.50.300">
    <property type="entry name" value="P-loop containing nucleotide triphosphate hydrolases"/>
    <property type="match status" value="1"/>
</dbReference>
<keyword evidence="4" id="KW-0067">ATP-binding</keyword>
<dbReference type="PROSITE" id="PS50893">
    <property type="entry name" value="ABC_TRANSPORTER_2"/>
    <property type="match status" value="1"/>
</dbReference>
<evidence type="ECO:0000256" key="4">
    <source>
        <dbReference type="ARBA" id="ARBA00022840"/>
    </source>
</evidence>
<evidence type="ECO:0000256" key="2">
    <source>
        <dbReference type="ARBA" id="ARBA00022448"/>
    </source>
</evidence>
<proteinExistence type="inferred from homology"/>
<dbReference type="SUPFAM" id="SSF52540">
    <property type="entry name" value="P-loop containing nucleoside triphosphate hydrolases"/>
    <property type="match status" value="1"/>
</dbReference>
<reference evidence="7" key="1">
    <citation type="journal article" date="2019" name="Int. J. Syst. Evol. Microbiol.">
        <title>The Global Catalogue of Microorganisms (GCM) 10K type strain sequencing project: providing services to taxonomists for standard genome sequencing and annotation.</title>
        <authorList>
            <consortium name="The Broad Institute Genomics Platform"/>
            <consortium name="The Broad Institute Genome Sequencing Center for Infectious Disease"/>
            <person name="Wu L."/>
            <person name="Ma J."/>
        </authorList>
    </citation>
    <scope>NUCLEOTIDE SEQUENCE [LARGE SCALE GENOMIC DNA]</scope>
    <source>
        <strain evidence="7">JCM 17858</strain>
    </source>
</reference>
<protein>
    <recommendedName>
        <fullName evidence="5">ABC transporter domain-containing protein</fullName>
    </recommendedName>
</protein>
<comment type="caution">
    <text evidence="6">The sequence shown here is derived from an EMBL/GenBank/DDBJ whole genome shotgun (WGS) entry which is preliminary data.</text>
</comment>
<dbReference type="SMART" id="SM00382">
    <property type="entry name" value="AAA"/>
    <property type="match status" value="1"/>
</dbReference>
<dbReference type="PANTHER" id="PTHR43335">
    <property type="entry name" value="ABC TRANSPORTER, ATP-BINDING PROTEIN"/>
    <property type="match status" value="1"/>
</dbReference>
<gene>
    <name evidence="6" type="ORF">GCM10023173_18660</name>
</gene>
<evidence type="ECO:0000313" key="7">
    <source>
        <dbReference type="Proteomes" id="UP001500394"/>
    </source>
</evidence>
<sequence>MSIRVENLIKTYGKQTALDNISFRTQSNHIIGFLGPNGAGKSTTMKTLTGILPIESGECWINDINVKKDPIQAKRNIGYLPENNPLYLEMYVSEMLQYQAELYGLKNTKKRIQEVISQTGLTLEKHKKIKQLSKGYRQRVGLACAIIHDPQVLILDEPTTGLDPNQIIEIRQLIKELSKNKTVLLSTHLMQEVEAICDEIIVIHQGKIKEQFLLHEKDSKYPNRTMEEIFVLLTKSSS</sequence>